<gene>
    <name evidence="1" type="ORF">HMPREF9719_01641</name>
</gene>
<protein>
    <submittedName>
        <fullName evidence="1">Uncharacterized protein</fullName>
    </submittedName>
</protein>
<dbReference type="AlphaFoldDB" id="K0YPK2"/>
<accession>K0YPK2</accession>
<dbReference type="Proteomes" id="UP000006078">
    <property type="component" value="Unassembled WGS sequence"/>
</dbReference>
<dbReference type="EMBL" id="AHAE01000076">
    <property type="protein sequence ID" value="EJZ81454.1"/>
    <property type="molecule type" value="Genomic_DNA"/>
</dbReference>
<organism evidence="1 2">
    <name type="scientific">Corynebacterium otitidis ATCC 51513</name>
    <dbReference type="NCBI Taxonomy" id="883169"/>
    <lineage>
        <taxon>Bacteria</taxon>
        <taxon>Bacillati</taxon>
        <taxon>Actinomycetota</taxon>
        <taxon>Actinomycetes</taxon>
        <taxon>Mycobacteriales</taxon>
        <taxon>Corynebacteriaceae</taxon>
        <taxon>Corynebacterium</taxon>
    </lineage>
</organism>
<evidence type="ECO:0000313" key="2">
    <source>
        <dbReference type="Proteomes" id="UP000006078"/>
    </source>
</evidence>
<keyword evidence="2" id="KW-1185">Reference proteome</keyword>
<comment type="caution">
    <text evidence="1">The sequence shown here is derived from an EMBL/GenBank/DDBJ whole genome shotgun (WGS) entry which is preliminary data.</text>
</comment>
<reference evidence="1 2" key="1">
    <citation type="submission" date="2012-08" db="EMBL/GenBank/DDBJ databases">
        <title>The Genome Sequence of Turicella otitidis ATCC 51513.</title>
        <authorList>
            <consortium name="The Broad Institute Genome Sequencing Platform"/>
            <person name="Earl A."/>
            <person name="Ward D."/>
            <person name="Feldgarden M."/>
            <person name="Gevers D."/>
            <person name="Huys G."/>
            <person name="Walker B."/>
            <person name="Young S.K."/>
            <person name="Zeng Q."/>
            <person name="Gargeya S."/>
            <person name="Fitzgerald M."/>
            <person name="Haas B."/>
            <person name="Abouelleil A."/>
            <person name="Alvarado L."/>
            <person name="Arachchi H.M."/>
            <person name="Berlin A.M."/>
            <person name="Chapman S.B."/>
            <person name="Goldberg J."/>
            <person name="Griggs A."/>
            <person name="Gujja S."/>
            <person name="Hansen M."/>
            <person name="Howarth C."/>
            <person name="Imamovic A."/>
            <person name="Larimer J."/>
            <person name="McCowen C."/>
            <person name="Montmayeur A."/>
            <person name="Murphy C."/>
            <person name="Neiman D."/>
            <person name="Pearson M."/>
            <person name="Priest M."/>
            <person name="Roberts A."/>
            <person name="Saif S."/>
            <person name="Shea T."/>
            <person name="Sisk P."/>
            <person name="Sykes S."/>
            <person name="Wortman J."/>
            <person name="Nusbaum C."/>
            <person name="Birren B."/>
        </authorList>
    </citation>
    <scope>NUCLEOTIDE SEQUENCE [LARGE SCALE GENOMIC DNA]</scope>
    <source>
        <strain evidence="1 2">ATCC 51513</strain>
    </source>
</reference>
<proteinExistence type="predicted"/>
<name>K0YPK2_9CORY</name>
<evidence type="ECO:0000313" key="1">
    <source>
        <dbReference type="EMBL" id="EJZ81454.1"/>
    </source>
</evidence>
<sequence length="29" mass="3213">MGRKIIIVCTALIAAITGIQFIRLGLQWL</sequence>
<dbReference type="HOGENOM" id="CLU_3410446_0_0_11"/>